<dbReference type="AlphaFoldDB" id="A0A8H4IYH2"/>
<organism evidence="2 3">
    <name type="scientific">Botryosphaeria dothidea</name>
    <dbReference type="NCBI Taxonomy" id="55169"/>
    <lineage>
        <taxon>Eukaryota</taxon>
        <taxon>Fungi</taxon>
        <taxon>Dikarya</taxon>
        <taxon>Ascomycota</taxon>
        <taxon>Pezizomycotina</taxon>
        <taxon>Dothideomycetes</taxon>
        <taxon>Dothideomycetes incertae sedis</taxon>
        <taxon>Botryosphaeriales</taxon>
        <taxon>Botryosphaeriaceae</taxon>
        <taxon>Botryosphaeria</taxon>
    </lineage>
</organism>
<evidence type="ECO:0000313" key="3">
    <source>
        <dbReference type="Proteomes" id="UP000572817"/>
    </source>
</evidence>
<gene>
    <name evidence="2" type="ORF">GTA08_BOTSDO03227</name>
</gene>
<dbReference type="Proteomes" id="UP000572817">
    <property type="component" value="Unassembled WGS sequence"/>
</dbReference>
<dbReference type="OrthoDB" id="3914350at2759"/>
<protein>
    <submittedName>
        <fullName evidence="2">Uncharacterized protein</fullName>
    </submittedName>
</protein>
<evidence type="ECO:0000256" key="1">
    <source>
        <dbReference type="SAM" id="MobiDB-lite"/>
    </source>
</evidence>
<dbReference type="EMBL" id="WWBZ02000016">
    <property type="protein sequence ID" value="KAF4309720.1"/>
    <property type="molecule type" value="Genomic_DNA"/>
</dbReference>
<keyword evidence="3" id="KW-1185">Reference proteome</keyword>
<evidence type="ECO:0000313" key="2">
    <source>
        <dbReference type="EMBL" id="KAF4309720.1"/>
    </source>
</evidence>
<feature type="compositionally biased region" description="Basic and acidic residues" evidence="1">
    <location>
        <begin position="53"/>
        <end position="73"/>
    </location>
</feature>
<comment type="caution">
    <text evidence="2">The sequence shown here is derived from an EMBL/GenBank/DDBJ whole genome shotgun (WGS) entry which is preliminary data.</text>
</comment>
<feature type="region of interest" description="Disordered" evidence="1">
    <location>
        <begin position="52"/>
        <end position="73"/>
    </location>
</feature>
<sequence>MAQNDQSTIQSWGLSDSLREALDTRVQSFLEALDATRASTSYSKAMNAWGVTPRRDSVQSEGAESSKDAEERAMVVSEETIDVPVPDADHSLDAQIMLAESVIPKPAEKAAEPQEVKRVHSCTIDGACLRDLWLRGMVTVAGTALLLLF</sequence>
<reference evidence="2" key="1">
    <citation type="submission" date="2020-04" db="EMBL/GenBank/DDBJ databases">
        <title>Genome Assembly and Annotation of Botryosphaeria dothidea sdau 11-99, a Latent Pathogen of Apple Fruit Ring Rot in China.</title>
        <authorList>
            <person name="Yu C."/>
            <person name="Diao Y."/>
            <person name="Lu Q."/>
            <person name="Zhao J."/>
            <person name="Cui S."/>
            <person name="Peng C."/>
            <person name="He B."/>
            <person name="Liu H."/>
        </authorList>
    </citation>
    <scope>NUCLEOTIDE SEQUENCE [LARGE SCALE GENOMIC DNA]</scope>
    <source>
        <strain evidence="2">Sdau11-99</strain>
    </source>
</reference>
<proteinExistence type="predicted"/>
<accession>A0A8H4IYH2</accession>
<name>A0A8H4IYH2_9PEZI</name>